<dbReference type="InterPro" id="IPR043128">
    <property type="entry name" value="Rev_trsase/Diguanyl_cyclase"/>
</dbReference>
<dbReference type="SMART" id="SM00267">
    <property type="entry name" value="GGDEF"/>
    <property type="match status" value="1"/>
</dbReference>
<dbReference type="GO" id="GO:0043709">
    <property type="term" value="P:cell adhesion involved in single-species biofilm formation"/>
    <property type="evidence" value="ECO:0007669"/>
    <property type="project" value="TreeGrafter"/>
</dbReference>
<evidence type="ECO:0000259" key="2">
    <source>
        <dbReference type="PROSITE" id="PS50887"/>
    </source>
</evidence>
<dbReference type="OrthoDB" id="23692at2"/>
<dbReference type="InterPro" id="IPR050469">
    <property type="entry name" value="Diguanylate_Cyclase"/>
</dbReference>
<proteinExistence type="predicted"/>
<dbReference type="GO" id="GO:0052621">
    <property type="term" value="F:diguanylate cyclase activity"/>
    <property type="evidence" value="ECO:0007669"/>
    <property type="project" value="TreeGrafter"/>
</dbReference>
<dbReference type="EMBL" id="MWZD01000016">
    <property type="protein sequence ID" value="PRI11404.1"/>
    <property type="molecule type" value="Genomic_DNA"/>
</dbReference>
<dbReference type="GO" id="GO:1902201">
    <property type="term" value="P:negative regulation of bacterial-type flagellum-dependent cell motility"/>
    <property type="evidence" value="ECO:0007669"/>
    <property type="project" value="TreeGrafter"/>
</dbReference>
<dbReference type="AlphaFoldDB" id="A0A2S9QP90"/>
<dbReference type="PROSITE" id="PS50887">
    <property type="entry name" value="GGDEF"/>
    <property type="match status" value="1"/>
</dbReference>
<dbReference type="InterPro" id="IPR029787">
    <property type="entry name" value="Nucleotide_cyclase"/>
</dbReference>
<dbReference type="SUPFAM" id="SSF55073">
    <property type="entry name" value="Nucleotide cyclase"/>
    <property type="match status" value="1"/>
</dbReference>
<dbReference type="NCBIfam" id="TIGR00254">
    <property type="entry name" value="GGDEF"/>
    <property type="match status" value="1"/>
</dbReference>
<dbReference type="Proteomes" id="UP000238650">
    <property type="component" value="Unassembled WGS sequence"/>
</dbReference>
<keyword evidence="4" id="KW-1185">Reference proteome</keyword>
<dbReference type="PANTHER" id="PTHR45138">
    <property type="entry name" value="REGULATORY COMPONENTS OF SENSORY TRANSDUCTION SYSTEM"/>
    <property type="match status" value="1"/>
</dbReference>
<accession>A0A2S9QP90</accession>
<feature type="region of interest" description="Disordered" evidence="1">
    <location>
        <begin position="1"/>
        <end position="35"/>
    </location>
</feature>
<feature type="domain" description="GGDEF" evidence="2">
    <location>
        <begin position="234"/>
        <end position="353"/>
    </location>
</feature>
<dbReference type="CDD" id="cd01949">
    <property type="entry name" value="GGDEF"/>
    <property type="match status" value="1"/>
</dbReference>
<gene>
    <name evidence="3" type="ORF">B4915_06065</name>
</gene>
<dbReference type="InterPro" id="IPR003018">
    <property type="entry name" value="GAF"/>
</dbReference>
<dbReference type="Gene3D" id="3.30.70.270">
    <property type="match status" value="1"/>
</dbReference>
<evidence type="ECO:0000256" key="1">
    <source>
        <dbReference type="SAM" id="MobiDB-lite"/>
    </source>
</evidence>
<dbReference type="RefSeq" id="WP_105804951.1">
    <property type="nucleotide sequence ID" value="NZ_MWZD01000016.1"/>
</dbReference>
<dbReference type="Pfam" id="PF00990">
    <property type="entry name" value="GGDEF"/>
    <property type="match status" value="1"/>
</dbReference>
<comment type="caution">
    <text evidence="3">The sequence shown here is derived from an EMBL/GenBank/DDBJ whole genome shotgun (WGS) entry which is preliminary data.</text>
</comment>
<dbReference type="InterPro" id="IPR000160">
    <property type="entry name" value="GGDEF_dom"/>
</dbReference>
<dbReference type="PANTHER" id="PTHR45138:SF24">
    <property type="entry name" value="DIGUANYLATE CYCLASE DGCC-RELATED"/>
    <property type="match status" value="1"/>
</dbReference>
<evidence type="ECO:0000313" key="4">
    <source>
        <dbReference type="Proteomes" id="UP000238650"/>
    </source>
</evidence>
<dbReference type="SMART" id="SM00065">
    <property type="entry name" value="GAF"/>
    <property type="match status" value="1"/>
</dbReference>
<protein>
    <recommendedName>
        <fullName evidence="2">GGDEF domain-containing protein</fullName>
    </recommendedName>
</protein>
<organism evidence="3 4">
    <name type="scientific">Leucobacter massiliensis</name>
    <dbReference type="NCBI Taxonomy" id="1686285"/>
    <lineage>
        <taxon>Bacteria</taxon>
        <taxon>Bacillati</taxon>
        <taxon>Actinomycetota</taxon>
        <taxon>Actinomycetes</taxon>
        <taxon>Micrococcales</taxon>
        <taxon>Microbacteriaceae</taxon>
        <taxon>Leucobacter</taxon>
    </lineage>
</organism>
<dbReference type="SUPFAM" id="SSF55781">
    <property type="entry name" value="GAF domain-like"/>
    <property type="match status" value="1"/>
</dbReference>
<dbReference type="GO" id="GO:0005886">
    <property type="term" value="C:plasma membrane"/>
    <property type="evidence" value="ECO:0007669"/>
    <property type="project" value="TreeGrafter"/>
</dbReference>
<name>A0A2S9QP90_9MICO</name>
<reference evidence="3 4" key="1">
    <citation type="journal article" date="2017" name="New Microbes New Infect">
        <title>Genome sequence of 'Leucobacter massiliensis' sp. nov. isolated from human pharynx after travel to the 2014 Hajj.</title>
        <authorList>
            <person name="Leangapichart T."/>
            <person name="Gautret P."/>
            <person name="Nguyen T.T."/>
            <person name="Armstrong N."/>
            <person name="Rolain J.M."/>
        </authorList>
    </citation>
    <scope>NUCLEOTIDE SEQUENCE [LARGE SCALE GENOMIC DNA]</scope>
    <source>
        <strain evidence="3 4">122RC15</strain>
    </source>
</reference>
<sequence length="353" mass="38145">MSTERTPASTQSPRRPARRSADAAPPEAMDRAPDEVAWRPAPAAEAGGADAFTRAAEQVVAYLNAHTPLTDWSVSRAVGGEQIHLHVHRDQLLSRGDRFAWSDTFCSRMASGAAHVVRDSRKDPGYADLRLAEHVGAYAGYTITDDRDEMFGVLCGVRRDPLRAAERVDEPLLRLLSELLSSQLRLARGFDRERRNHRLAHALAQTDALTGALNRRGWERLAADAQERLDSFGDPVAVGIVDLDGLKAVNDAAGHASGDALIRRAAQALIGACTPAYRVARYGGDEFVILANGVTRSGVEACTTMFAEALARAGVAASTGFAAAEPGRVSIERALAAADSLMYRRKRERDLPR</sequence>
<evidence type="ECO:0000313" key="3">
    <source>
        <dbReference type="EMBL" id="PRI11404.1"/>
    </source>
</evidence>